<evidence type="ECO:0000313" key="3">
    <source>
        <dbReference type="EMBL" id="PEG51681.1"/>
    </source>
</evidence>
<reference evidence="3 5" key="2">
    <citation type="submission" date="2017-10" db="EMBL/GenBank/DDBJ databases">
        <title>The new phylogeny of genus Mycobacterium.</title>
        <authorList>
            <person name="Tortoli E."/>
            <person name="Trovato A."/>
            <person name="Cirillo D.M."/>
        </authorList>
    </citation>
    <scope>NUCLEOTIDE SEQUENCE [LARGE SCALE GENOMIC DNA]</scope>
    <source>
        <strain evidence="3 5">IP141170001</strain>
    </source>
</reference>
<evidence type="ECO:0000313" key="5">
    <source>
        <dbReference type="Proteomes" id="UP000220340"/>
    </source>
</evidence>
<dbReference type="Gene3D" id="3.40.50.1820">
    <property type="entry name" value="alpha/beta hydrolase"/>
    <property type="match status" value="1"/>
</dbReference>
<proteinExistence type="predicted"/>
<evidence type="ECO:0000313" key="4">
    <source>
        <dbReference type="Proteomes" id="UP000191039"/>
    </source>
</evidence>
<dbReference type="PANTHER" id="PTHR43798:SF5">
    <property type="entry name" value="MONOACYLGLYCEROL LIPASE ABHD6"/>
    <property type="match status" value="1"/>
</dbReference>
<comment type="caution">
    <text evidence="3">The sequence shown here is derived from an EMBL/GenBank/DDBJ whole genome shotgun (WGS) entry which is preliminary data.</text>
</comment>
<organism evidence="3 5">
    <name type="scientific">Mycolicibacterium diernhoferi</name>
    <dbReference type="NCBI Taxonomy" id="1801"/>
    <lineage>
        <taxon>Bacteria</taxon>
        <taxon>Bacillati</taxon>
        <taxon>Actinomycetota</taxon>
        <taxon>Actinomycetes</taxon>
        <taxon>Mycobacteriales</taxon>
        <taxon>Mycobacteriaceae</taxon>
        <taxon>Mycolicibacterium</taxon>
    </lineage>
</organism>
<dbReference type="PANTHER" id="PTHR43798">
    <property type="entry name" value="MONOACYLGLYCEROL LIPASE"/>
    <property type="match status" value="1"/>
</dbReference>
<dbReference type="InterPro" id="IPR029058">
    <property type="entry name" value="AB_hydrolase_fold"/>
</dbReference>
<keyword evidence="3" id="KW-0378">Hydrolase</keyword>
<name>A0A1Q4HJR2_9MYCO</name>
<accession>A0A1Q4HJR2</accession>
<gene>
    <name evidence="2" type="ORF">BV510_15220</name>
    <name evidence="3" type="ORF">CRI78_25350</name>
</gene>
<feature type="domain" description="AB hydrolase-1" evidence="1">
    <location>
        <begin position="33"/>
        <end position="269"/>
    </location>
</feature>
<dbReference type="GO" id="GO:0046464">
    <property type="term" value="P:acylglycerol catabolic process"/>
    <property type="evidence" value="ECO:0007669"/>
    <property type="project" value="TreeGrafter"/>
</dbReference>
<dbReference type="GO" id="GO:0047372">
    <property type="term" value="F:monoacylglycerol lipase activity"/>
    <property type="evidence" value="ECO:0007669"/>
    <property type="project" value="TreeGrafter"/>
</dbReference>
<dbReference type="AlphaFoldDB" id="A0A1Q4HJR2"/>
<dbReference type="PRINTS" id="PR00111">
    <property type="entry name" value="ABHYDROLASE"/>
</dbReference>
<reference evidence="2 4" key="1">
    <citation type="submission" date="2016-09" db="EMBL/GenBank/DDBJ databases">
        <title>genome sequences of unsequenced Mycobacteria.</title>
        <authorList>
            <person name="Greninger A.L."/>
            <person name="Jerome K.R."/>
            <person name="Mcnair B."/>
            <person name="Wallis C."/>
            <person name="Fang F."/>
        </authorList>
    </citation>
    <scope>NUCLEOTIDE SEQUENCE [LARGE SCALE GENOMIC DNA]</scope>
    <source>
        <strain evidence="2 4">BM1</strain>
    </source>
</reference>
<evidence type="ECO:0000259" key="1">
    <source>
        <dbReference type="Pfam" id="PF00561"/>
    </source>
</evidence>
<protein>
    <submittedName>
        <fullName evidence="3">Alpha/beta hydrolase</fullName>
    </submittedName>
</protein>
<keyword evidence="5" id="KW-1185">Reference proteome</keyword>
<dbReference type="EMBL" id="MIJD01000152">
    <property type="protein sequence ID" value="OPE53512.1"/>
    <property type="molecule type" value="Genomic_DNA"/>
</dbReference>
<dbReference type="InterPro" id="IPR000073">
    <property type="entry name" value="AB_hydrolase_1"/>
</dbReference>
<dbReference type="RefSeq" id="WP_073855148.1">
    <property type="nucleotide sequence ID" value="NZ_BAAATC010000019.1"/>
</dbReference>
<sequence length="288" mass="31616">MAVDSYTTTPTRFTEVEGSRYAYREVGDEGLPPLVALNHFRGTLDTWDPTLIDGLAKTRRVIAIDNAGVSRSEGTTPNNVADMARDAAAVIRALGLETIDLLGFSLGGFVAQQLVLDNPELVRYLILVGTGPEGGRDFARFTPGVQEVGMRPHPVPEDLVYLFFAHTDHSRSLGKAYLERLVRRTTDNEPEVSAHTTSAQLEAIGAWGTPPDEAQDRYAKLAGIRQPTLVVNGIEDRLVPTINSYTLARYIPNAQLILYPDAGHGSQFQYPERFVADVNTFFNQVALT</sequence>
<dbReference type="InterPro" id="IPR050266">
    <property type="entry name" value="AB_hydrolase_sf"/>
</dbReference>
<dbReference type="Proteomes" id="UP000191039">
    <property type="component" value="Unassembled WGS sequence"/>
</dbReference>
<evidence type="ECO:0000313" key="2">
    <source>
        <dbReference type="EMBL" id="OPE53512.1"/>
    </source>
</evidence>
<dbReference type="SUPFAM" id="SSF53474">
    <property type="entry name" value="alpha/beta-Hydrolases"/>
    <property type="match status" value="1"/>
</dbReference>
<dbReference type="GO" id="GO:0016020">
    <property type="term" value="C:membrane"/>
    <property type="evidence" value="ECO:0007669"/>
    <property type="project" value="TreeGrafter"/>
</dbReference>
<dbReference type="Proteomes" id="UP000220340">
    <property type="component" value="Unassembled WGS sequence"/>
</dbReference>
<dbReference type="STRING" id="1801.BRW64_05725"/>
<dbReference type="EMBL" id="PDCR01000045">
    <property type="protein sequence ID" value="PEG51681.1"/>
    <property type="molecule type" value="Genomic_DNA"/>
</dbReference>
<dbReference type="Pfam" id="PF00561">
    <property type="entry name" value="Abhydrolase_1"/>
    <property type="match status" value="1"/>
</dbReference>
<dbReference type="OrthoDB" id="7958481at2"/>